<name>A0A4C1ZJ20_EUMVA</name>
<dbReference type="AlphaFoldDB" id="A0A4C1ZJ20"/>
<dbReference type="Proteomes" id="UP000299102">
    <property type="component" value="Unassembled WGS sequence"/>
</dbReference>
<comment type="caution">
    <text evidence="1">The sequence shown here is derived from an EMBL/GenBank/DDBJ whole genome shotgun (WGS) entry which is preliminary data.</text>
</comment>
<accession>A0A4C1ZJ20</accession>
<gene>
    <name evidence="1" type="ORF">EVAR_59771_1</name>
</gene>
<sequence>MLTGLNSASLLRYKFSLCKILLEVVTGVPTTEVLNTRSELSPETINFTAYLAIREVHHERKKDFLSRSESMPLWQRMNAQAFPNPQKKVTKRTQESFRNKTRDIIRPAVPRPWRMHRQARAKNMWLYEKSRMHPIEPECRSSLHYDARERVYHSEYSVKNEFKRSRVDFSNEFRYGRLSTAVNKNIDAVRRMLETDRHTTYHEIRASLDIGMNLIQSLLHKKLGMKRLCSRCTPQFD</sequence>
<proteinExistence type="predicted"/>
<dbReference type="OrthoDB" id="10017160at2759"/>
<protein>
    <submittedName>
        <fullName evidence="1">Uncharacterized protein</fullName>
    </submittedName>
</protein>
<evidence type="ECO:0000313" key="1">
    <source>
        <dbReference type="EMBL" id="GBP87114.1"/>
    </source>
</evidence>
<evidence type="ECO:0000313" key="2">
    <source>
        <dbReference type="Proteomes" id="UP000299102"/>
    </source>
</evidence>
<reference evidence="1 2" key="1">
    <citation type="journal article" date="2019" name="Commun. Biol.">
        <title>The bagworm genome reveals a unique fibroin gene that provides high tensile strength.</title>
        <authorList>
            <person name="Kono N."/>
            <person name="Nakamura H."/>
            <person name="Ohtoshi R."/>
            <person name="Tomita M."/>
            <person name="Numata K."/>
            <person name="Arakawa K."/>
        </authorList>
    </citation>
    <scope>NUCLEOTIDE SEQUENCE [LARGE SCALE GENOMIC DNA]</scope>
</reference>
<keyword evidence="2" id="KW-1185">Reference proteome</keyword>
<dbReference type="EMBL" id="BGZK01001836">
    <property type="protein sequence ID" value="GBP87114.1"/>
    <property type="molecule type" value="Genomic_DNA"/>
</dbReference>
<organism evidence="1 2">
    <name type="scientific">Eumeta variegata</name>
    <name type="common">Bagworm moth</name>
    <name type="synonym">Eumeta japonica</name>
    <dbReference type="NCBI Taxonomy" id="151549"/>
    <lineage>
        <taxon>Eukaryota</taxon>
        <taxon>Metazoa</taxon>
        <taxon>Ecdysozoa</taxon>
        <taxon>Arthropoda</taxon>
        <taxon>Hexapoda</taxon>
        <taxon>Insecta</taxon>
        <taxon>Pterygota</taxon>
        <taxon>Neoptera</taxon>
        <taxon>Endopterygota</taxon>
        <taxon>Lepidoptera</taxon>
        <taxon>Glossata</taxon>
        <taxon>Ditrysia</taxon>
        <taxon>Tineoidea</taxon>
        <taxon>Psychidae</taxon>
        <taxon>Oiketicinae</taxon>
        <taxon>Eumeta</taxon>
    </lineage>
</organism>